<dbReference type="GO" id="GO:0004516">
    <property type="term" value="F:nicotinate phosphoribosyltransferase activity"/>
    <property type="evidence" value="ECO:0007669"/>
    <property type="project" value="UniProtKB-UniRule"/>
</dbReference>
<dbReference type="STRING" id="1936003.STSP2_03499"/>
<dbReference type="InterPro" id="IPR013785">
    <property type="entry name" value="Aldolase_TIM"/>
</dbReference>
<dbReference type="AlphaFoldDB" id="A0A1U9NQT9"/>
<dbReference type="PANTHER" id="PTHR11098">
    <property type="entry name" value="NICOTINATE PHOSPHORIBOSYLTRANSFERASE"/>
    <property type="match status" value="1"/>
</dbReference>
<evidence type="ECO:0000313" key="13">
    <source>
        <dbReference type="Proteomes" id="UP000189674"/>
    </source>
</evidence>
<evidence type="ECO:0000256" key="2">
    <source>
        <dbReference type="ARBA" id="ARBA00010897"/>
    </source>
</evidence>
<dbReference type="PANTHER" id="PTHR11098:SF1">
    <property type="entry name" value="NICOTINATE PHOSPHORIBOSYLTRANSFERASE"/>
    <property type="match status" value="1"/>
</dbReference>
<keyword evidence="6 9" id="KW-0662">Pyridine nucleotide biosynthesis</keyword>
<dbReference type="EMBL" id="CP019791">
    <property type="protein sequence ID" value="AQT70293.1"/>
    <property type="molecule type" value="Genomic_DNA"/>
</dbReference>
<keyword evidence="5 9" id="KW-0436">Ligase</keyword>
<dbReference type="OrthoDB" id="9770610at2"/>
<dbReference type="UniPathway" id="UPA00253">
    <property type="reaction ID" value="UER00457"/>
</dbReference>
<evidence type="ECO:0000256" key="7">
    <source>
        <dbReference type="ARBA" id="ARBA00022679"/>
    </source>
</evidence>
<evidence type="ECO:0000256" key="3">
    <source>
        <dbReference type="ARBA" id="ARBA00013236"/>
    </source>
</evidence>
<dbReference type="Proteomes" id="UP000189674">
    <property type="component" value="Chromosome"/>
</dbReference>
<evidence type="ECO:0000256" key="4">
    <source>
        <dbReference type="ARBA" id="ARBA00022553"/>
    </source>
</evidence>
<dbReference type="GO" id="GO:0005829">
    <property type="term" value="C:cytosol"/>
    <property type="evidence" value="ECO:0007669"/>
    <property type="project" value="TreeGrafter"/>
</dbReference>
<dbReference type="Pfam" id="PF17767">
    <property type="entry name" value="NAPRTase_N"/>
    <property type="match status" value="1"/>
</dbReference>
<keyword evidence="4" id="KW-0597">Phosphoprotein</keyword>
<dbReference type="InterPro" id="IPR036068">
    <property type="entry name" value="Nicotinate_pribotase-like_C"/>
</dbReference>
<evidence type="ECO:0000256" key="9">
    <source>
        <dbReference type="RuleBase" id="RU365100"/>
    </source>
</evidence>
<evidence type="ECO:0000256" key="6">
    <source>
        <dbReference type="ARBA" id="ARBA00022642"/>
    </source>
</evidence>
<evidence type="ECO:0000259" key="10">
    <source>
        <dbReference type="Pfam" id="PF04095"/>
    </source>
</evidence>
<evidence type="ECO:0000313" key="12">
    <source>
        <dbReference type="EMBL" id="AQT70293.1"/>
    </source>
</evidence>
<feature type="domain" description="Nicotinate phosphoribosyltransferase N-terminal" evidence="11">
    <location>
        <begin position="10"/>
        <end position="133"/>
    </location>
</feature>
<reference evidence="13" key="1">
    <citation type="submission" date="2017-02" db="EMBL/GenBank/DDBJ databases">
        <title>Comparative genomics and description of representatives of a novel lineage of planctomycetes thriving in anoxic sediments.</title>
        <authorList>
            <person name="Spring S."/>
            <person name="Bunk B."/>
            <person name="Sproer C."/>
        </authorList>
    </citation>
    <scope>NUCLEOTIDE SEQUENCE [LARGE SCALE GENOMIC DNA]</scope>
    <source>
        <strain evidence="13">ST-NAGAB-D1</strain>
    </source>
</reference>
<keyword evidence="7 9" id="KW-0808">Transferase</keyword>
<dbReference type="Gene3D" id="3.20.140.10">
    <property type="entry name" value="nicotinate phosphoribosyltransferase"/>
    <property type="match status" value="1"/>
</dbReference>
<dbReference type="Gene3D" id="3.20.20.70">
    <property type="entry name" value="Aldolase class I"/>
    <property type="match status" value="1"/>
</dbReference>
<evidence type="ECO:0000256" key="1">
    <source>
        <dbReference type="ARBA" id="ARBA00004952"/>
    </source>
</evidence>
<keyword evidence="13" id="KW-1185">Reference proteome</keyword>
<comment type="catalytic activity">
    <reaction evidence="8 9">
        <text>5-phospho-alpha-D-ribose 1-diphosphate + nicotinate + ATP + H2O = nicotinate beta-D-ribonucleotide + ADP + phosphate + diphosphate</text>
        <dbReference type="Rhea" id="RHEA:36163"/>
        <dbReference type="ChEBI" id="CHEBI:15377"/>
        <dbReference type="ChEBI" id="CHEBI:30616"/>
        <dbReference type="ChEBI" id="CHEBI:32544"/>
        <dbReference type="ChEBI" id="CHEBI:33019"/>
        <dbReference type="ChEBI" id="CHEBI:43474"/>
        <dbReference type="ChEBI" id="CHEBI:57502"/>
        <dbReference type="ChEBI" id="CHEBI:58017"/>
        <dbReference type="ChEBI" id="CHEBI:456216"/>
        <dbReference type="EC" id="6.3.4.21"/>
    </reaction>
</comment>
<dbReference type="EC" id="6.3.4.21" evidence="3 9"/>
<gene>
    <name evidence="12" type="primary">pncB2</name>
    <name evidence="12" type="ORF">STSP2_03499</name>
</gene>
<dbReference type="RefSeq" id="WP_146663892.1">
    <property type="nucleotide sequence ID" value="NZ_CP019791.1"/>
</dbReference>
<dbReference type="SUPFAM" id="SSF51690">
    <property type="entry name" value="Nicotinate/Quinolinate PRTase C-terminal domain-like"/>
    <property type="match status" value="1"/>
</dbReference>
<dbReference type="Pfam" id="PF04095">
    <property type="entry name" value="NAPRTase"/>
    <property type="match status" value="1"/>
</dbReference>
<comment type="pathway">
    <text evidence="1 9">Cofactor biosynthesis; NAD(+) biosynthesis; nicotinate D-ribonucleotide from nicotinate: step 1/1.</text>
</comment>
<protein>
    <recommendedName>
        <fullName evidence="3 9">Nicotinate phosphoribosyltransferase</fullName>
        <ecNumber evidence="3 9">6.3.4.21</ecNumber>
    </recommendedName>
</protein>
<evidence type="ECO:0000256" key="5">
    <source>
        <dbReference type="ARBA" id="ARBA00022598"/>
    </source>
</evidence>
<dbReference type="NCBIfam" id="TIGR01513">
    <property type="entry name" value="NAPRTase_put"/>
    <property type="match status" value="1"/>
</dbReference>
<dbReference type="NCBIfam" id="NF009131">
    <property type="entry name" value="PRK12484.1"/>
    <property type="match status" value="1"/>
</dbReference>
<dbReference type="PIRSF" id="PIRSF000484">
    <property type="entry name" value="NAPRT"/>
    <property type="match status" value="1"/>
</dbReference>
<dbReference type="SUPFAM" id="SSF54675">
    <property type="entry name" value="Nicotinate/Quinolinate PRTase N-terminal domain-like"/>
    <property type="match status" value="1"/>
</dbReference>
<dbReference type="InterPro" id="IPR041525">
    <property type="entry name" value="N/Namide_PRibTrfase"/>
</dbReference>
<dbReference type="InterPro" id="IPR006405">
    <property type="entry name" value="Nic_PRibTrfase_pncB"/>
</dbReference>
<dbReference type="KEGG" id="alus:STSP2_03499"/>
<accession>A0A1U9NQT9</accession>
<keyword evidence="12" id="KW-0328">Glycosyltransferase</keyword>
<dbReference type="GO" id="GO:0034355">
    <property type="term" value="P:NAD+ biosynthetic process via the salvage pathway"/>
    <property type="evidence" value="ECO:0007669"/>
    <property type="project" value="TreeGrafter"/>
</dbReference>
<dbReference type="InterPro" id="IPR007229">
    <property type="entry name" value="Nic_PRibTrfase-Fam"/>
</dbReference>
<proteinExistence type="inferred from homology"/>
<feature type="domain" description="Nicotinate/nicotinamide phosphoribosyltransferase" evidence="10">
    <location>
        <begin position="155"/>
        <end position="322"/>
    </location>
</feature>
<comment type="PTM">
    <text evidence="9">Transiently phosphorylated on a His residue during the reaction cycle. Phosphorylation strongly increases the affinity for substrates and increases the rate of nicotinate D-ribonucleotide production. Dephosphorylation regenerates the low-affinity form of the enzyme, leading to product release.</text>
</comment>
<name>A0A1U9NQT9_9BACT</name>
<evidence type="ECO:0000256" key="8">
    <source>
        <dbReference type="ARBA" id="ARBA00048668"/>
    </source>
</evidence>
<organism evidence="12 13">
    <name type="scientific">Anaerohalosphaera lusitana</name>
    <dbReference type="NCBI Taxonomy" id="1936003"/>
    <lineage>
        <taxon>Bacteria</taxon>
        <taxon>Pseudomonadati</taxon>
        <taxon>Planctomycetota</taxon>
        <taxon>Phycisphaerae</taxon>
        <taxon>Sedimentisphaerales</taxon>
        <taxon>Anaerohalosphaeraceae</taxon>
        <taxon>Anaerohalosphaera</taxon>
    </lineage>
</organism>
<evidence type="ECO:0000259" key="11">
    <source>
        <dbReference type="Pfam" id="PF17767"/>
    </source>
</evidence>
<comment type="similarity">
    <text evidence="2 9">Belongs to the NAPRTase family.</text>
</comment>
<dbReference type="CDD" id="cd01570">
    <property type="entry name" value="NAPRTase_A"/>
    <property type="match status" value="1"/>
</dbReference>
<comment type="function">
    <text evidence="9">Catalyzes the first step in the biosynthesis of NAD from nicotinic acid, the ATP-dependent synthesis of beta-nicotinate D-ribonucleotide from nicotinate and 5-phospho-D-ribose 1-phosphate.</text>
</comment>
<sequence length="429" mass="48823">MYLLNQSPALLTDLYELTMAQVYWQKDFNDHACFEVFIRKLPDDWGFFVMSGLAELKSYLQNVRFTEDDIHYLRTLDMFDPAFLDYLQNIDFESVEIRALPEGTPFFPNEPILEVKGPILTAQLLETYILNILGFSIIQATAASRLQIAAQGRAVVDFGMRRAQGPVSSIRAARGAVTAGMPATSNVLAAKLLNAKPSGTMAHSFIQAYTKEEDAFESFARTYKSKAVLLVDTYDTVNGIKLAAKVARKLDTEDNIQIRGIRIDSGDLVKMSNFARRHFDENNVEWIKIFVSGNLDEYKIDDIVQQRGQVDGFGVGTSLAVSRYAPSVDIAYKLVRYGDRDVYKKSENKATHPGRKTLHRTFRDNRYEHDDVIKYQPSSDDLLRPFSEPEPLHKIAERLNTMLYHLAPAYKKIRNPETFPVNFHIKLPE</sequence>
<dbReference type="GO" id="GO:0016757">
    <property type="term" value="F:glycosyltransferase activity"/>
    <property type="evidence" value="ECO:0007669"/>
    <property type="project" value="UniProtKB-KW"/>
</dbReference>
<dbReference type="InterPro" id="IPR040727">
    <property type="entry name" value="NAPRTase_N"/>
</dbReference>